<comment type="caution">
    <text evidence="4">The sequence shown here is derived from an EMBL/GenBank/DDBJ whole genome shotgun (WGS) entry which is preliminary data.</text>
</comment>
<dbReference type="EMBL" id="VVIW01000001">
    <property type="protein sequence ID" value="NHZ38988.1"/>
    <property type="molecule type" value="Genomic_DNA"/>
</dbReference>
<evidence type="ECO:0000313" key="5">
    <source>
        <dbReference type="Proteomes" id="UP000819052"/>
    </source>
</evidence>
<name>A0ABX0M1S3_9BURK</name>
<evidence type="ECO:0000313" key="4">
    <source>
        <dbReference type="EMBL" id="NHZ38988.1"/>
    </source>
</evidence>
<organism evidence="4 5">
    <name type="scientific">Massilia aquatica</name>
    <dbReference type="NCBI Taxonomy" id="2609000"/>
    <lineage>
        <taxon>Bacteria</taxon>
        <taxon>Pseudomonadati</taxon>
        <taxon>Pseudomonadota</taxon>
        <taxon>Betaproteobacteria</taxon>
        <taxon>Burkholderiales</taxon>
        <taxon>Oxalobacteraceae</taxon>
        <taxon>Telluria group</taxon>
        <taxon>Massilia</taxon>
    </lineage>
</organism>
<dbReference type="PANTHER" id="PTHR38731">
    <property type="entry name" value="LIPL45-RELATED LIPOPROTEIN-RELATED"/>
    <property type="match status" value="1"/>
</dbReference>
<dbReference type="PANTHER" id="PTHR38731:SF3">
    <property type="entry name" value="BLL6125 PROTEIN"/>
    <property type="match status" value="1"/>
</dbReference>
<proteinExistence type="predicted"/>
<gene>
    <name evidence="4" type="ORF">F1609_02225</name>
</gene>
<feature type="region of interest" description="Disordered" evidence="1">
    <location>
        <begin position="204"/>
        <end position="235"/>
    </location>
</feature>
<keyword evidence="2" id="KW-0732">Signal</keyword>
<dbReference type="Pfam" id="PF04773">
    <property type="entry name" value="FecR"/>
    <property type="match status" value="1"/>
</dbReference>
<evidence type="ECO:0000256" key="2">
    <source>
        <dbReference type="SAM" id="SignalP"/>
    </source>
</evidence>
<accession>A0ABX0M1S3</accession>
<protein>
    <submittedName>
        <fullName evidence="4">FecR domain-containing protein</fullName>
    </submittedName>
</protein>
<dbReference type="Gene3D" id="2.60.120.1440">
    <property type="match status" value="1"/>
</dbReference>
<reference evidence="4 5" key="1">
    <citation type="submission" date="2019-09" db="EMBL/GenBank/DDBJ databases">
        <title>Taxonomy of Antarctic Massilia spp.: description of Massilia rubra sp. nov., Massilia aquatica sp. nov., Massilia mucilaginosa sp. nov., Massilia frigida sp. nov. isolated from streams, lakes and regoliths.</title>
        <authorList>
            <person name="Holochova P."/>
            <person name="Sedlacek I."/>
            <person name="Kralova S."/>
            <person name="Maslanova I."/>
            <person name="Busse H.-J."/>
            <person name="Stankova E."/>
            <person name="Vrbovska V."/>
            <person name="Kovarovic V."/>
            <person name="Bartak M."/>
            <person name="Svec P."/>
            <person name="Pantucek R."/>
        </authorList>
    </citation>
    <scope>NUCLEOTIDE SEQUENCE [LARGE SCALE GENOMIC DNA]</scope>
    <source>
        <strain evidence="4 5">CCM 8693</strain>
    </source>
</reference>
<evidence type="ECO:0000259" key="3">
    <source>
        <dbReference type="Pfam" id="PF04773"/>
    </source>
</evidence>
<sequence>MFNQSIVTFRRLSVALALSWAAAGQAAAAEAARVVFVTGEVQLASKAAALDNPVQEGDEISTGAQGYVYMKTVDGGFLILRPNSRARIIAYKVDAANPANTRVKLELLSGVARSISGQGVKLSRQNFRFNTPVAAIGVRGTDFIVSTDQLTTRIAVVSGGVVVSGFAGACGPEGGGPCEGRSSRELFAGQPGMLLQVEKGQNVPKLLSNPGASPDQVVPPRSDEPSGRVAGPTTTVPVTAGTVVLLEAKKDTINKLEQLNQANQANKPPVVPALPPVPPVVSVPVPVPVPEVPKGPEVLWGRYERIAGTVSDPEVVAHLTNPAYDGGKSVGSYAIKRRLDATMVLPSEGKATFALAEGTASLMRKGGDAQAAKITEGSLNVNFGTQKFETILQVSSHEGSLRVRAVGDVWSNGTMAHDPESNTALHGYLTGGDKANGAEYIFKSINGEIWNPNGFSAQGYARFTR</sequence>
<keyword evidence="5" id="KW-1185">Reference proteome</keyword>
<dbReference type="RefSeq" id="WP_167074222.1">
    <property type="nucleotide sequence ID" value="NZ_VVIW01000001.1"/>
</dbReference>
<feature type="chain" id="PRO_5046599925" evidence="2">
    <location>
        <begin position="29"/>
        <end position="465"/>
    </location>
</feature>
<dbReference type="Proteomes" id="UP000819052">
    <property type="component" value="Unassembled WGS sequence"/>
</dbReference>
<evidence type="ECO:0000256" key="1">
    <source>
        <dbReference type="SAM" id="MobiDB-lite"/>
    </source>
</evidence>
<feature type="signal peptide" evidence="2">
    <location>
        <begin position="1"/>
        <end position="28"/>
    </location>
</feature>
<feature type="domain" description="FecR protein" evidence="3">
    <location>
        <begin position="58"/>
        <end position="161"/>
    </location>
</feature>
<dbReference type="InterPro" id="IPR006860">
    <property type="entry name" value="FecR"/>
</dbReference>